<dbReference type="InterPro" id="IPR000182">
    <property type="entry name" value="GNAT_dom"/>
</dbReference>
<keyword evidence="3" id="KW-1185">Reference proteome</keyword>
<gene>
    <name evidence="2" type="ORF">WAE96_00700</name>
</gene>
<proteinExistence type="predicted"/>
<reference evidence="2 3" key="1">
    <citation type="submission" date="2023-12" db="EMBL/GenBank/DDBJ databases">
        <title>Friends and Foes: Symbiotic and Algicidal bacterial influence on Karenia brevis blooms.</title>
        <authorList>
            <person name="Fei C."/>
            <person name="Mohamed A.R."/>
            <person name="Booker A."/>
            <person name="Arshad M."/>
            <person name="Klass S."/>
            <person name="Ahn S."/>
            <person name="Gilbert P.M."/>
            <person name="Heil C.A."/>
            <person name="Martinez J.M."/>
            <person name="Amin S.A."/>
        </authorList>
    </citation>
    <scope>NUCLEOTIDE SEQUENCE [LARGE SCALE GENOMIC DNA]</scope>
    <source>
        <strain evidence="2 3">CE15</strain>
    </source>
</reference>
<dbReference type="Proteomes" id="UP001382455">
    <property type="component" value="Unassembled WGS sequence"/>
</dbReference>
<feature type="domain" description="N-acetyltransferase" evidence="1">
    <location>
        <begin position="44"/>
        <end position="93"/>
    </location>
</feature>
<keyword evidence="2" id="KW-0012">Acyltransferase</keyword>
<dbReference type="EC" id="2.3.1.-" evidence="2"/>
<dbReference type="RefSeq" id="WP_336434263.1">
    <property type="nucleotide sequence ID" value="NZ_JBAWKS010000001.1"/>
</dbReference>
<keyword evidence="2" id="KW-0808">Transferase</keyword>
<organism evidence="2 3">
    <name type="scientific">Pseudoalteromonas spongiae</name>
    <dbReference type="NCBI Taxonomy" id="298657"/>
    <lineage>
        <taxon>Bacteria</taxon>
        <taxon>Pseudomonadati</taxon>
        <taxon>Pseudomonadota</taxon>
        <taxon>Gammaproteobacteria</taxon>
        <taxon>Alteromonadales</taxon>
        <taxon>Pseudoalteromonadaceae</taxon>
        <taxon>Pseudoalteromonas</taxon>
    </lineage>
</organism>
<dbReference type="InterPro" id="IPR016181">
    <property type="entry name" value="Acyl_CoA_acyltransferase"/>
</dbReference>
<dbReference type="SUPFAM" id="SSF55729">
    <property type="entry name" value="Acyl-CoA N-acyltransferases (Nat)"/>
    <property type="match status" value="1"/>
</dbReference>
<sequence>MEVVVVEQTNMRVYLNLLQGYEAEFSKITGKLPNHMGLFDLDTELVDNVFGLLCYLEGKPIGFAAIKQVANKQFEVCEFYIVPSLRDQGLGSKFASWIWQHYGGAWQIKQIAGASKATQFWRNAITSFNAKYSETKVNDEYWGEVTQQSFNTETQNSQVNSL</sequence>
<name>A0ABU8EN80_9GAMM</name>
<dbReference type="GO" id="GO:0016746">
    <property type="term" value="F:acyltransferase activity"/>
    <property type="evidence" value="ECO:0007669"/>
    <property type="project" value="UniProtKB-KW"/>
</dbReference>
<evidence type="ECO:0000259" key="1">
    <source>
        <dbReference type="Pfam" id="PF00583"/>
    </source>
</evidence>
<comment type="caution">
    <text evidence="2">The sequence shown here is derived from an EMBL/GenBank/DDBJ whole genome shotgun (WGS) entry which is preliminary data.</text>
</comment>
<evidence type="ECO:0000313" key="3">
    <source>
        <dbReference type="Proteomes" id="UP001382455"/>
    </source>
</evidence>
<protein>
    <submittedName>
        <fullName evidence="2">GNAT family N-acetyltransferase</fullName>
        <ecNumber evidence="2">2.3.1.-</ecNumber>
    </submittedName>
</protein>
<dbReference type="Gene3D" id="3.40.630.30">
    <property type="match status" value="1"/>
</dbReference>
<dbReference type="Pfam" id="PF00583">
    <property type="entry name" value="Acetyltransf_1"/>
    <property type="match status" value="1"/>
</dbReference>
<evidence type="ECO:0000313" key="2">
    <source>
        <dbReference type="EMBL" id="MEI4548230.1"/>
    </source>
</evidence>
<accession>A0ABU8EN80</accession>
<dbReference type="CDD" id="cd04301">
    <property type="entry name" value="NAT_SF"/>
    <property type="match status" value="1"/>
</dbReference>
<dbReference type="EMBL" id="JBAWKS010000001">
    <property type="protein sequence ID" value="MEI4548230.1"/>
    <property type="molecule type" value="Genomic_DNA"/>
</dbReference>